<evidence type="ECO:0000313" key="3">
    <source>
        <dbReference type="EMBL" id="SBS31950.1"/>
    </source>
</evidence>
<dbReference type="STRING" id="1792290.MSP8886_02290"/>
<dbReference type="Proteomes" id="UP000092544">
    <property type="component" value="Unassembled WGS sequence"/>
</dbReference>
<reference evidence="3 4" key="1">
    <citation type="submission" date="2016-06" db="EMBL/GenBank/DDBJ databases">
        <authorList>
            <person name="Kjaerup R.B."/>
            <person name="Dalgaard T.S."/>
            <person name="Juul-Madsen H.R."/>
        </authorList>
    </citation>
    <scope>NUCLEOTIDE SEQUENCE [LARGE SCALE GENOMIC DNA]</scope>
    <source>
        <strain evidence="3 4">CECT 8886</strain>
    </source>
</reference>
<protein>
    <submittedName>
        <fullName evidence="3">Uncharacterized protein</fullName>
    </submittedName>
</protein>
<feature type="region of interest" description="Disordered" evidence="1">
    <location>
        <begin position="175"/>
        <end position="198"/>
    </location>
</feature>
<feature type="transmembrane region" description="Helical" evidence="2">
    <location>
        <begin position="830"/>
        <end position="848"/>
    </location>
</feature>
<feature type="transmembrane region" description="Helical" evidence="2">
    <location>
        <begin position="771"/>
        <end position="793"/>
    </location>
</feature>
<feature type="compositionally biased region" description="Polar residues" evidence="1">
    <location>
        <begin position="294"/>
        <end position="317"/>
    </location>
</feature>
<feature type="compositionally biased region" description="Low complexity" evidence="1">
    <location>
        <begin position="318"/>
        <end position="330"/>
    </location>
</feature>
<feature type="transmembrane region" description="Helical" evidence="2">
    <location>
        <begin position="800"/>
        <end position="818"/>
    </location>
</feature>
<dbReference type="RefSeq" id="WP_067016468.1">
    <property type="nucleotide sequence ID" value="NZ_FLOB01000004.1"/>
</dbReference>
<feature type="compositionally biased region" description="Polar residues" evidence="1">
    <location>
        <begin position="179"/>
        <end position="198"/>
    </location>
</feature>
<dbReference type="EMBL" id="FLOB01000004">
    <property type="protein sequence ID" value="SBS31950.1"/>
    <property type="molecule type" value="Genomic_DNA"/>
</dbReference>
<dbReference type="AlphaFoldDB" id="A0A1A8TIG8"/>
<keyword evidence="2" id="KW-0472">Membrane</keyword>
<feature type="region of interest" description="Disordered" evidence="1">
    <location>
        <begin position="277"/>
        <end position="330"/>
    </location>
</feature>
<keyword evidence="4" id="KW-1185">Reference proteome</keyword>
<dbReference type="OrthoDB" id="8540209at2"/>
<evidence type="ECO:0000256" key="1">
    <source>
        <dbReference type="SAM" id="MobiDB-lite"/>
    </source>
</evidence>
<name>A0A1A8TIG8_9GAMM</name>
<gene>
    <name evidence="3" type="ORF">MSP8886_02290</name>
</gene>
<organism evidence="3 4">
    <name type="scientific">Marinomonas spartinae</name>
    <dbReference type="NCBI Taxonomy" id="1792290"/>
    <lineage>
        <taxon>Bacteria</taxon>
        <taxon>Pseudomonadati</taxon>
        <taxon>Pseudomonadota</taxon>
        <taxon>Gammaproteobacteria</taxon>
        <taxon>Oceanospirillales</taxon>
        <taxon>Oceanospirillaceae</taxon>
        <taxon>Marinomonas</taxon>
    </lineage>
</organism>
<accession>A0A1A8TIG8</accession>
<keyword evidence="2" id="KW-1133">Transmembrane helix</keyword>
<feature type="compositionally biased region" description="Low complexity" evidence="1">
    <location>
        <begin position="282"/>
        <end position="293"/>
    </location>
</feature>
<sequence>MIKPFIHLTIKMMREHSPFFLALILLVMPLWASSSQAIAETAPTKLWDSPQFKTCYRQLPEQNDRYLGQIIQQQLSVLYQENKDYQQASKKRPNALSDGHFGPKTHQWLAYFCSEFGLSTTGDSQARQNTAFVESILIDLNKASQLNDRFPAWRQSIKPTQLLILTSAQIAAKLPPKPSTKTTVESQQVMTSESSTENSVKKSTIRPYYYQLTAEDLAQLKRRKETLDSLTKLSAQQFDQRTKLYNALHEILSQSDILAANSSLNINTLIQRHTIDSTNPQSTASETKSTSSTQVTQAPTLNSTNGVEQQPTSQMIETSTKSTTQTNTPQNVWQINPDALKSMLAKMNMTEIPKTLLKKLKPLEDEVFPSLYLMALAMKLSGVPPTAANMRSIIRIAKKSGIEPEQDIPMIWKAPDNCGCEDSLSSIFSVGTFYGLYPYWDHPKTGQTINFSQLDRIGFVGAVIKPDQNGSKLILPPNWKPQPKNSQFIQMAHRYRSYVDLVVTAQKPTEKRLTEQYNEQLIHQIVASIAQPLDQYIINRMEPIVSFGITPIPTMGDGITLDINLSNLKTPQSQKQFLEFVRNLKKALLAQANSKRANAEVITAQPNDRYFLNIIIPIKDVIDPTNKGFYQFENLKKLAQVTNLMIMRPSTPNSSDESQDELTQIQELYYWLSHQNNQLAAAQLFNRITPMLVTEGNRNQKHKLAQLVHLSGWSFLGAAYWPVPLNASSQTLIDETFFPTTSSYPPALNTVISVIDKVFNWVCPNRWELRLILFITFTVIISLLIISIWYYPLRPYLSKLPFVAISAAAIIGLMLVFIADPYFKDYQGPILLLFMLVIGLILFAVRLANKEGDKP</sequence>
<keyword evidence="2" id="KW-0812">Transmembrane</keyword>
<evidence type="ECO:0000313" key="4">
    <source>
        <dbReference type="Proteomes" id="UP000092544"/>
    </source>
</evidence>
<evidence type="ECO:0000256" key="2">
    <source>
        <dbReference type="SAM" id="Phobius"/>
    </source>
</evidence>
<proteinExistence type="predicted"/>